<organism evidence="4 5">
    <name type="scientific">Herpetosiphon gulosus</name>
    <dbReference type="NCBI Taxonomy" id="1973496"/>
    <lineage>
        <taxon>Bacteria</taxon>
        <taxon>Bacillati</taxon>
        <taxon>Chloroflexota</taxon>
        <taxon>Chloroflexia</taxon>
        <taxon>Herpetosiphonales</taxon>
        <taxon>Herpetosiphonaceae</taxon>
        <taxon>Herpetosiphon</taxon>
    </lineage>
</organism>
<evidence type="ECO:0000256" key="1">
    <source>
        <dbReference type="ARBA" id="ARBA00022679"/>
    </source>
</evidence>
<reference evidence="4 5" key="1">
    <citation type="submission" date="2024-02" db="EMBL/GenBank/DDBJ databases">
        <title>Herpetosiphon gulosus NBRC 112829.</title>
        <authorList>
            <person name="Ichikawa N."/>
            <person name="Katano-Makiyama Y."/>
            <person name="Hidaka K."/>
        </authorList>
    </citation>
    <scope>NUCLEOTIDE SEQUENCE [LARGE SCALE GENOMIC DNA]</scope>
    <source>
        <strain evidence="4 5">NBRC 112829</strain>
    </source>
</reference>
<gene>
    <name evidence="4" type="ORF">Hgul01_04135</name>
</gene>
<evidence type="ECO:0000259" key="3">
    <source>
        <dbReference type="PROSITE" id="PS51186"/>
    </source>
</evidence>
<dbReference type="PANTHER" id="PTHR43877">
    <property type="entry name" value="AMINOALKYLPHOSPHONATE N-ACETYLTRANSFERASE-RELATED-RELATED"/>
    <property type="match status" value="1"/>
</dbReference>
<dbReference type="InterPro" id="IPR000182">
    <property type="entry name" value="GNAT_dom"/>
</dbReference>
<dbReference type="Gene3D" id="3.40.630.30">
    <property type="match status" value="1"/>
</dbReference>
<accession>A0ABP9X4I0</accession>
<feature type="domain" description="N-acetyltransferase" evidence="3">
    <location>
        <begin position="8"/>
        <end position="211"/>
    </location>
</feature>
<name>A0ABP9X4I0_9CHLR</name>
<dbReference type="Proteomes" id="UP001428290">
    <property type="component" value="Unassembled WGS sequence"/>
</dbReference>
<comment type="caution">
    <text evidence="4">The sequence shown here is derived from an EMBL/GenBank/DDBJ whole genome shotgun (WGS) entry which is preliminary data.</text>
</comment>
<dbReference type="PANTHER" id="PTHR43877:SF2">
    <property type="entry name" value="AMINOALKYLPHOSPHONATE N-ACETYLTRANSFERASE-RELATED"/>
    <property type="match status" value="1"/>
</dbReference>
<keyword evidence="5" id="KW-1185">Reference proteome</keyword>
<dbReference type="CDD" id="cd04301">
    <property type="entry name" value="NAT_SF"/>
    <property type="match status" value="1"/>
</dbReference>
<dbReference type="RefSeq" id="WP_345723915.1">
    <property type="nucleotide sequence ID" value="NZ_BAABRU010000017.1"/>
</dbReference>
<dbReference type="SUPFAM" id="SSF55729">
    <property type="entry name" value="Acyl-CoA N-acyltransferases (Nat)"/>
    <property type="match status" value="1"/>
</dbReference>
<keyword evidence="2" id="KW-0012">Acyltransferase</keyword>
<proteinExistence type="predicted"/>
<dbReference type="InterPro" id="IPR050832">
    <property type="entry name" value="Bact_Acetyltransf"/>
</dbReference>
<dbReference type="Pfam" id="PF00583">
    <property type="entry name" value="Acetyltransf_1"/>
    <property type="match status" value="1"/>
</dbReference>
<sequence length="215" mass="23760">MTQTQPSVELRPANANDLAILGELLLDLYDAELPDSLRGADSQRQALLRYTLHANNFAGVRGRYLTLNQAGEIVGMAGIQFPNEPAPDRVPRGTLNMAVQLIGLKHTLHLLSTVAASMLMPPPKFNPEYAYVHGIVVRAQQRSQGYGAAIMQAVEQQLVARKVAGAQLQVIVDNHQATKLYERLGYRTVYRSPQWLDRVTIPNVLMQKPLVSGKI</sequence>
<evidence type="ECO:0000256" key="2">
    <source>
        <dbReference type="ARBA" id="ARBA00023315"/>
    </source>
</evidence>
<evidence type="ECO:0000313" key="5">
    <source>
        <dbReference type="Proteomes" id="UP001428290"/>
    </source>
</evidence>
<keyword evidence="1" id="KW-0808">Transferase</keyword>
<evidence type="ECO:0000313" key="4">
    <source>
        <dbReference type="EMBL" id="GAA5530317.1"/>
    </source>
</evidence>
<protein>
    <recommendedName>
        <fullName evidence="3">N-acetyltransferase domain-containing protein</fullName>
    </recommendedName>
</protein>
<dbReference type="EMBL" id="BAABRU010000017">
    <property type="protein sequence ID" value="GAA5530317.1"/>
    <property type="molecule type" value="Genomic_DNA"/>
</dbReference>
<dbReference type="InterPro" id="IPR016181">
    <property type="entry name" value="Acyl_CoA_acyltransferase"/>
</dbReference>
<dbReference type="PROSITE" id="PS51186">
    <property type="entry name" value="GNAT"/>
    <property type="match status" value="1"/>
</dbReference>